<evidence type="ECO:0000256" key="6">
    <source>
        <dbReference type="ARBA" id="ARBA00022989"/>
    </source>
</evidence>
<evidence type="ECO:0000256" key="11">
    <source>
        <dbReference type="ARBA" id="ARBA00023286"/>
    </source>
</evidence>
<dbReference type="GO" id="GO:0050906">
    <property type="term" value="P:detection of stimulus involved in sensory perception"/>
    <property type="evidence" value="ECO:0007669"/>
    <property type="project" value="UniProtKB-ARBA"/>
</dbReference>
<accession>A0A4Y2BFE5</accession>
<evidence type="ECO:0000256" key="4">
    <source>
        <dbReference type="ARBA" id="ARBA00022475"/>
    </source>
</evidence>
<dbReference type="Pfam" id="PF00060">
    <property type="entry name" value="Lig_chan"/>
    <property type="match status" value="1"/>
</dbReference>
<evidence type="ECO:0000256" key="3">
    <source>
        <dbReference type="ARBA" id="ARBA00022448"/>
    </source>
</evidence>
<sequence>MDFPTNLIISTIPQKHIMDKNVESFGEPYTSGVDGCLLKIISEVLKFPPNLNYGKKDENGNWSGIIGMVQRGEADLGIGQIAVTRERMEVVDFSVPYTNQDVTFLIKKPGLLPVSWTIFCPFEGSIWILLLCALIITPAVYRLLLNVKVSYSRVLIHFYTSIFGKSIPVKDNSIKVRSLIAFWIFFALIITNSYTASLLSYLTLPLHQKAVKNFKELSSAVRQGTHKCLAITGLSRLRYVDEESIRYLGEAIIKNRWYVERTKGLSKDQISVTTAVIDLRFVLEMLTAELNSDSYIISDDALFSWSIAIAFRKDFCCKTKINRLVERILNAGIYEKFIRDARRRVQISTRRKISHYRVKPVCIHDIMAPCLLLVVGYIVSILTLIGEIIFCRISGKFKRFLEYECPLHT</sequence>
<dbReference type="GO" id="GO:0005886">
    <property type="term" value="C:plasma membrane"/>
    <property type="evidence" value="ECO:0007669"/>
    <property type="project" value="UniProtKB-SubCell"/>
</dbReference>
<evidence type="ECO:0000313" key="16">
    <source>
        <dbReference type="EMBL" id="GBL89854.1"/>
    </source>
</evidence>
<dbReference type="InterPro" id="IPR052192">
    <property type="entry name" value="Insect_Ionotropic_Sensory_Rcpt"/>
</dbReference>
<dbReference type="InterPro" id="IPR001320">
    <property type="entry name" value="Iontro_rcpt_C"/>
</dbReference>
<evidence type="ECO:0000256" key="1">
    <source>
        <dbReference type="ARBA" id="ARBA00004651"/>
    </source>
</evidence>
<evidence type="ECO:0000256" key="7">
    <source>
        <dbReference type="ARBA" id="ARBA00023065"/>
    </source>
</evidence>
<evidence type="ECO:0000256" key="8">
    <source>
        <dbReference type="ARBA" id="ARBA00023136"/>
    </source>
</evidence>
<evidence type="ECO:0000259" key="14">
    <source>
        <dbReference type="Pfam" id="PF00060"/>
    </source>
</evidence>
<keyword evidence="8 13" id="KW-0472">Membrane</keyword>
<dbReference type="SUPFAM" id="SSF53850">
    <property type="entry name" value="Periplasmic binding protein-like II"/>
    <property type="match status" value="1"/>
</dbReference>
<dbReference type="Pfam" id="PF10613">
    <property type="entry name" value="Lig_chan-Glu_bd"/>
    <property type="match status" value="1"/>
</dbReference>
<keyword evidence="7" id="KW-0406">Ion transport</keyword>
<keyword evidence="5 13" id="KW-0812">Transmembrane</keyword>
<evidence type="ECO:0000313" key="17">
    <source>
        <dbReference type="Proteomes" id="UP000499080"/>
    </source>
</evidence>
<evidence type="ECO:0000256" key="13">
    <source>
        <dbReference type="SAM" id="Phobius"/>
    </source>
</evidence>
<feature type="domain" description="Ionotropic glutamate receptor L-glutamate and glycine-binding" evidence="15">
    <location>
        <begin position="45"/>
        <end position="109"/>
    </location>
</feature>
<keyword evidence="4" id="KW-1003">Cell membrane</keyword>
<dbReference type="OrthoDB" id="6413346at2759"/>
<organism evidence="16 17">
    <name type="scientific">Araneus ventricosus</name>
    <name type="common">Orbweaver spider</name>
    <name type="synonym">Epeira ventricosa</name>
    <dbReference type="NCBI Taxonomy" id="182803"/>
    <lineage>
        <taxon>Eukaryota</taxon>
        <taxon>Metazoa</taxon>
        <taxon>Ecdysozoa</taxon>
        <taxon>Arthropoda</taxon>
        <taxon>Chelicerata</taxon>
        <taxon>Arachnida</taxon>
        <taxon>Araneae</taxon>
        <taxon>Araneomorphae</taxon>
        <taxon>Entelegynae</taxon>
        <taxon>Araneoidea</taxon>
        <taxon>Araneidae</taxon>
        <taxon>Araneus</taxon>
    </lineage>
</organism>
<evidence type="ECO:0000256" key="5">
    <source>
        <dbReference type="ARBA" id="ARBA00022692"/>
    </source>
</evidence>
<evidence type="ECO:0000256" key="12">
    <source>
        <dbReference type="ARBA" id="ARBA00023303"/>
    </source>
</evidence>
<reference evidence="16 17" key="1">
    <citation type="journal article" date="2019" name="Sci. Rep.">
        <title>Orb-weaving spider Araneus ventricosus genome elucidates the spidroin gene catalogue.</title>
        <authorList>
            <person name="Kono N."/>
            <person name="Nakamura H."/>
            <person name="Ohtoshi R."/>
            <person name="Moran D.A.P."/>
            <person name="Shinohara A."/>
            <person name="Yoshida Y."/>
            <person name="Fujiwara M."/>
            <person name="Mori M."/>
            <person name="Tomita M."/>
            <person name="Arakawa K."/>
        </authorList>
    </citation>
    <scope>NUCLEOTIDE SEQUENCE [LARGE SCALE GENOMIC DNA]</scope>
</reference>
<keyword evidence="11" id="KW-1071">Ligand-gated ion channel</keyword>
<name>A0A4Y2BFE5_ARAVE</name>
<dbReference type="Gene3D" id="1.10.287.70">
    <property type="match status" value="1"/>
</dbReference>
<keyword evidence="10" id="KW-0325">Glycoprotein</keyword>
<dbReference type="Proteomes" id="UP000499080">
    <property type="component" value="Unassembled WGS sequence"/>
</dbReference>
<comment type="caution">
    <text evidence="16">The sequence shown here is derived from an EMBL/GenBank/DDBJ whole genome shotgun (WGS) entry which is preliminary data.</text>
</comment>
<comment type="subcellular location">
    <subcellularLocation>
        <location evidence="1">Cell membrane</location>
        <topology evidence="1">Multi-pass membrane protein</topology>
    </subcellularLocation>
</comment>
<proteinExistence type="inferred from homology"/>
<evidence type="ECO:0000256" key="10">
    <source>
        <dbReference type="ARBA" id="ARBA00023180"/>
    </source>
</evidence>
<evidence type="ECO:0000259" key="15">
    <source>
        <dbReference type="Pfam" id="PF10613"/>
    </source>
</evidence>
<feature type="transmembrane region" description="Helical" evidence="13">
    <location>
        <begin position="180"/>
        <end position="204"/>
    </location>
</feature>
<dbReference type="PANTHER" id="PTHR42643">
    <property type="entry name" value="IONOTROPIC RECEPTOR 20A-RELATED"/>
    <property type="match status" value="1"/>
</dbReference>
<dbReference type="PANTHER" id="PTHR42643:SF24">
    <property type="entry name" value="IONOTROPIC RECEPTOR 60A"/>
    <property type="match status" value="1"/>
</dbReference>
<dbReference type="EMBL" id="BGPR01000067">
    <property type="protein sequence ID" value="GBL89854.1"/>
    <property type="molecule type" value="Genomic_DNA"/>
</dbReference>
<keyword evidence="3" id="KW-0813">Transport</keyword>
<dbReference type="AlphaFoldDB" id="A0A4Y2BFE5"/>
<feature type="transmembrane region" description="Helical" evidence="13">
    <location>
        <begin position="366"/>
        <end position="390"/>
    </location>
</feature>
<gene>
    <name evidence="16" type="ORF">AVEN_179623_1</name>
</gene>
<keyword evidence="9" id="KW-0675">Receptor</keyword>
<keyword evidence="6 13" id="KW-1133">Transmembrane helix</keyword>
<protein>
    <recommendedName>
        <fullName evidence="18">Ionotropic glutamate receptor L-glutamate and glycine-binding domain-containing protein</fullName>
    </recommendedName>
</protein>
<keyword evidence="17" id="KW-1185">Reference proteome</keyword>
<evidence type="ECO:0000256" key="2">
    <source>
        <dbReference type="ARBA" id="ARBA00008685"/>
    </source>
</evidence>
<feature type="transmembrane region" description="Helical" evidence="13">
    <location>
        <begin position="126"/>
        <end position="145"/>
    </location>
</feature>
<comment type="similarity">
    <text evidence="2">Belongs to the glutamate-gated ion channel (TC 1.A.10.1) family.</text>
</comment>
<dbReference type="GO" id="GO:0015276">
    <property type="term" value="F:ligand-gated monoatomic ion channel activity"/>
    <property type="evidence" value="ECO:0007669"/>
    <property type="project" value="InterPro"/>
</dbReference>
<evidence type="ECO:0000256" key="9">
    <source>
        <dbReference type="ARBA" id="ARBA00023170"/>
    </source>
</evidence>
<evidence type="ECO:0008006" key="18">
    <source>
        <dbReference type="Google" id="ProtNLM"/>
    </source>
</evidence>
<feature type="domain" description="Ionotropic glutamate receptor C-terminal" evidence="14">
    <location>
        <begin position="148"/>
        <end position="221"/>
    </location>
</feature>
<dbReference type="InterPro" id="IPR019594">
    <property type="entry name" value="Glu/Gly-bd"/>
</dbReference>
<dbReference type="Gene3D" id="3.40.190.10">
    <property type="entry name" value="Periplasmic binding protein-like II"/>
    <property type="match status" value="1"/>
</dbReference>
<keyword evidence="12" id="KW-0407">Ion channel</keyword>